<dbReference type="CDD" id="cd22157">
    <property type="entry name" value="F-box_AtFBW1-like"/>
    <property type="match status" value="1"/>
</dbReference>
<organism evidence="2 3">
    <name type="scientific">Trema orientale</name>
    <name type="common">Charcoal tree</name>
    <name type="synonym">Celtis orientalis</name>
    <dbReference type="NCBI Taxonomy" id="63057"/>
    <lineage>
        <taxon>Eukaryota</taxon>
        <taxon>Viridiplantae</taxon>
        <taxon>Streptophyta</taxon>
        <taxon>Embryophyta</taxon>
        <taxon>Tracheophyta</taxon>
        <taxon>Spermatophyta</taxon>
        <taxon>Magnoliopsida</taxon>
        <taxon>eudicotyledons</taxon>
        <taxon>Gunneridae</taxon>
        <taxon>Pentapetalae</taxon>
        <taxon>rosids</taxon>
        <taxon>fabids</taxon>
        <taxon>Rosales</taxon>
        <taxon>Cannabaceae</taxon>
        <taxon>Trema</taxon>
    </lineage>
</organism>
<sequence length="225" mass="25428">MASKSMGSSLHTGVTFIPFDIIEEILLRVEAYSILRCKCVCKSWHSLIRDQAFARRHLNRQRTSTLFLSDDVLSARRRSKIFDRDVASPNYHLPKETKDSQLAVEGYDNGIKGEQPTSYRVGFGLDPISKVFKVVKLCAMSGYGEDKHSNINIANYDIEKSLSDPADCSLSFGDNGDVLFCNFDYSGVAWYDPKNNSGNKLELLFGDEFFDHVVPNFAESFLRIK</sequence>
<dbReference type="SMART" id="SM00256">
    <property type="entry name" value="FBOX"/>
    <property type="match status" value="1"/>
</dbReference>
<dbReference type="Pfam" id="PF00646">
    <property type="entry name" value="F-box"/>
    <property type="match status" value="1"/>
</dbReference>
<dbReference type="InterPro" id="IPR001810">
    <property type="entry name" value="F-box_dom"/>
</dbReference>
<comment type="caution">
    <text evidence="2">The sequence shown here is derived from an EMBL/GenBank/DDBJ whole genome shotgun (WGS) entry which is preliminary data.</text>
</comment>
<dbReference type="AlphaFoldDB" id="A0A2P5BLQ1"/>
<dbReference type="Proteomes" id="UP000237000">
    <property type="component" value="Unassembled WGS sequence"/>
</dbReference>
<dbReference type="InParanoid" id="A0A2P5BLQ1"/>
<evidence type="ECO:0000313" key="3">
    <source>
        <dbReference type="Proteomes" id="UP000237000"/>
    </source>
</evidence>
<reference evidence="3" key="1">
    <citation type="submission" date="2016-06" db="EMBL/GenBank/DDBJ databases">
        <title>Parallel loss of symbiosis genes in relatives of nitrogen-fixing non-legume Parasponia.</title>
        <authorList>
            <person name="Van Velzen R."/>
            <person name="Holmer R."/>
            <person name="Bu F."/>
            <person name="Rutten L."/>
            <person name="Van Zeijl A."/>
            <person name="Liu W."/>
            <person name="Santuari L."/>
            <person name="Cao Q."/>
            <person name="Sharma T."/>
            <person name="Shen D."/>
            <person name="Roswanjaya Y."/>
            <person name="Wardhani T."/>
            <person name="Kalhor M.S."/>
            <person name="Jansen J."/>
            <person name="Van den Hoogen J."/>
            <person name="Gungor B."/>
            <person name="Hartog M."/>
            <person name="Hontelez J."/>
            <person name="Verver J."/>
            <person name="Yang W.-C."/>
            <person name="Schijlen E."/>
            <person name="Repin R."/>
            <person name="Schilthuizen M."/>
            <person name="Schranz E."/>
            <person name="Heidstra R."/>
            <person name="Miyata K."/>
            <person name="Fedorova E."/>
            <person name="Kohlen W."/>
            <person name="Bisseling T."/>
            <person name="Smit S."/>
            <person name="Geurts R."/>
        </authorList>
    </citation>
    <scope>NUCLEOTIDE SEQUENCE [LARGE SCALE GENOMIC DNA]</scope>
    <source>
        <strain evidence="3">cv. RG33-2</strain>
    </source>
</reference>
<dbReference type="PANTHER" id="PTHR31111">
    <property type="entry name" value="BNAA05G37150D PROTEIN-RELATED"/>
    <property type="match status" value="1"/>
</dbReference>
<dbReference type="OrthoDB" id="1731189at2759"/>
<gene>
    <name evidence="2" type="ORF">TorRG33x02_316500</name>
</gene>
<dbReference type="PANTHER" id="PTHR31111:SF136">
    <property type="entry name" value="F-BOX ASSOCIATED DOMAIN-CONTAINING PROTEIN"/>
    <property type="match status" value="1"/>
</dbReference>
<name>A0A2P5BLQ1_TREOI</name>
<dbReference type="PROSITE" id="PS50181">
    <property type="entry name" value="FBOX"/>
    <property type="match status" value="1"/>
</dbReference>
<evidence type="ECO:0000259" key="1">
    <source>
        <dbReference type="PROSITE" id="PS50181"/>
    </source>
</evidence>
<dbReference type="Gene3D" id="1.20.1280.50">
    <property type="match status" value="1"/>
</dbReference>
<evidence type="ECO:0000313" key="2">
    <source>
        <dbReference type="EMBL" id="PON49716.1"/>
    </source>
</evidence>
<dbReference type="InterPro" id="IPR036047">
    <property type="entry name" value="F-box-like_dom_sf"/>
</dbReference>
<protein>
    <submittedName>
        <fullName evidence="2">F-box domain containing protein</fullName>
    </submittedName>
</protein>
<dbReference type="SUPFAM" id="SSF81383">
    <property type="entry name" value="F-box domain"/>
    <property type="match status" value="1"/>
</dbReference>
<proteinExistence type="predicted"/>
<dbReference type="EMBL" id="JXTC01000496">
    <property type="protein sequence ID" value="PON49716.1"/>
    <property type="molecule type" value="Genomic_DNA"/>
</dbReference>
<feature type="domain" description="F-box" evidence="1">
    <location>
        <begin position="11"/>
        <end position="57"/>
    </location>
</feature>
<accession>A0A2P5BLQ1</accession>
<keyword evidence="3" id="KW-1185">Reference proteome</keyword>